<evidence type="ECO:0000313" key="3">
    <source>
        <dbReference type="Proteomes" id="UP000189229"/>
    </source>
</evidence>
<evidence type="ECO:0000313" key="2">
    <source>
        <dbReference type="EMBL" id="OOK67632.1"/>
    </source>
</evidence>
<evidence type="ECO:0000256" key="1">
    <source>
        <dbReference type="SAM" id="MobiDB-lite"/>
    </source>
</evidence>
<accession>A0A1V3WLB5</accession>
<protein>
    <submittedName>
        <fullName evidence="2">Uncharacterized protein</fullName>
    </submittedName>
</protein>
<comment type="caution">
    <text evidence="2">The sequence shown here is derived from an EMBL/GenBank/DDBJ whole genome shotgun (WGS) entry which is preliminary data.</text>
</comment>
<dbReference type="EMBL" id="MVBM01000008">
    <property type="protein sequence ID" value="OOK67632.1"/>
    <property type="molecule type" value="Genomic_DNA"/>
</dbReference>
<gene>
    <name evidence="2" type="ORF">BZL30_7731</name>
</gene>
<dbReference type="Proteomes" id="UP000189229">
    <property type="component" value="Unassembled WGS sequence"/>
</dbReference>
<organism evidence="2 3">
    <name type="scientific">Mycobacterium kansasii</name>
    <dbReference type="NCBI Taxonomy" id="1768"/>
    <lineage>
        <taxon>Bacteria</taxon>
        <taxon>Bacillati</taxon>
        <taxon>Actinomycetota</taxon>
        <taxon>Actinomycetes</taxon>
        <taxon>Mycobacteriales</taxon>
        <taxon>Mycobacteriaceae</taxon>
        <taxon>Mycobacterium</taxon>
    </lineage>
</organism>
<name>A0A1V3WLB5_MYCKA</name>
<feature type="region of interest" description="Disordered" evidence="1">
    <location>
        <begin position="1"/>
        <end position="55"/>
    </location>
</feature>
<reference evidence="2 3" key="1">
    <citation type="submission" date="2017-02" db="EMBL/GenBank/DDBJ databases">
        <title>Complete genome sequences of Mycobacterium kansasii strains isolated from rhesus macaques.</title>
        <authorList>
            <person name="Panda A."/>
            <person name="Nagaraj S."/>
            <person name="Zhao X."/>
            <person name="Tettelin H."/>
            <person name="Detolla L.J."/>
        </authorList>
    </citation>
    <scope>NUCLEOTIDE SEQUENCE [LARGE SCALE GENOMIC DNA]</scope>
    <source>
        <strain evidence="2 3">11-3813</strain>
    </source>
</reference>
<sequence>MDPLSSCWAPADRKRRRWHSDQPQRRGRWLLYGNGGNGFSPPPPAHPVVTVGLPG</sequence>
<dbReference type="AlphaFoldDB" id="A0A1V3WLB5"/>
<proteinExistence type="predicted"/>